<name>A0A2U2J695_9SPHN</name>
<accession>A0A2U2J695</accession>
<feature type="transmembrane region" description="Helical" evidence="1">
    <location>
        <begin position="14"/>
        <end position="34"/>
    </location>
</feature>
<dbReference type="Proteomes" id="UP000245916">
    <property type="component" value="Unassembled WGS sequence"/>
</dbReference>
<dbReference type="InterPro" id="IPR036596">
    <property type="entry name" value="Cyt-C_aa3_sf"/>
</dbReference>
<keyword evidence="1" id="KW-1133">Transmembrane helix</keyword>
<gene>
    <name evidence="3" type="ORF">DF286_03680</name>
</gene>
<organism evidence="3 4">
    <name type="scientific">Allosphingosinicella humi</name>
    <dbReference type="NCBI Taxonomy" id="2068657"/>
    <lineage>
        <taxon>Bacteria</taxon>
        <taxon>Pseudomonadati</taxon>
        <taxon>Pseudomonadota</taxon>
        <taxon>Alphaproteobacteria</taxon>
        <taxon>Sphingomonadales</taxon>
        <taxon>Sphingomonadaceae</taxon>
        <taxon>Allosphingosinicella</taxon>
    </lineage>
</organism>
<dbReference type="InterPro" id="IPR012422">
    <property type="entry name" value="Cyt_c_oxidase_su4_bac-aa3"/>
</dbReference>
<keyword evidence="4" id="KW-1185">Reference proteome</keyword>
<keyword evidence="1" id="KW-0472">Membrane</keyword>
<dbReference type="Pfam" id="PF07835">
    <property type="entry name" value="COX4_pro_2"/>
    <property type="match status" value="1"/>
</dbReference>
<evidence type="ECO:0000256" key="1">
    <source>
        <dbReference type="SAM" id="Phobius"/>
    </source>
</evidence>
<dbReference type="Gene3D" id="1.20.5.160">
    <property type="entry name" value="Bacterial aa3 type cytochrome c oxidase subunit IV"/>
    <property type="match status" value="1"/>
</dbReference>
<keyword evidence="1" id="KW-0812">Transmembrane</keyword>
<proteinExistence type="predicted"/>
<dbReference type="AlphaFoldDB" id="A0A2U2J695"/>
<protein>
    <submittedName>
        <fullName evidence="3">Aa3-type cytochrome c oxidase subunit IV</fullName>
    </submittedName>
</protein>
<comment type="caution">
    <text evidence="3">The sequence shown here is derived from an EMBL/GenBank/DDBJ whole genome shotgun (WGS) entry which is preliminary data.</text>
</comment>
<evidence type="ECO:0000313" key="4">
    <source>
        <dbReference type="Proteomes" id="UP000245916"/>
    </source>
</evidence>
<feature type="domain" description="Cytochrome c oxidase subunit IV bacterial aa3 type" evidence="2">
    <location>
        <begin position="4"/>
        <end position="32"/>
    </location>
</feature>
<evidence type="ECO:0000313" key="3">
    <source>
        <dbReference type="EMBL" id="PWG03822.1"/>
    </source>
</evidence>
<evidence type="ECO:0000259" key="2">
    <source>
        <dbReference type="Pfam" id="PF07835"/>
    </source>
</evidence>
<dbReference type="EMBL" id="QFFF01000001">
    <property type="protein sequence ID" value="PWG03822.1"/>
    <property type="molecule type" value="Genomic_DNA"/>
</dbReference>
<reference evidence="3 4" key="1">
    <citation type="submission" date="2018-05" db="EMBL/GenBank/DDBJ databases">
        <title>Genome of Sphingosinicella humi QZX222.</title>
        <authorList>
            <person name="Qiao Z."/>
            <person name="Wang G."/>
        </authorList>
    </citation>
    <scope>NUCLEOTIDE SEQUENCE [LARGE SCALE GENOMIC DNA]</scope>
    <source>
        <strain evidence="3 4">QZX222</strain>
    </source>
</reference>
<sequence length="35" mass="3750">MKPHEKSYALFSGVMKWGAVATFIVAAIVVLLIAS</sequence>